<dbReference type="Proteomes" id="UP001230005">
    <property type="component" value="Unassembled WGS sequence"/>
</dbReference>
<accession>A0ABT9ZPZ6</accession>
<keyword evidence="2" id="KW-1185">Reference proteome</keyword>
<sequence length="34" mass="3875">MFEKKFKITDAAGIYANQQLSSLIQQVNSVPKLY</sequence>
<comment type="caution">
    <text evidence="1">The sequence shown here is derived from an EMBL/GenBank/DDBJ whole genome shotgun (WGS) entry which is preliminary data.</text>
</comment>
<dbReference type="EMBL" id="JAUSUG010000001">
    <property type="protein sequence ID" value="MDQ0252792.1"/>
    <property type="molecule type" value="Genomic_DNA"/>
</dbReference>
<evidence type="ECO:0000313" key="2">
    <source>
        <dbReference type="Proteomes" id="UP001230005"/>
    </source>
</evidence>
<protein>
    <submittedName>
        <fullName evidence="1">Uncharacterized protein</fullName>
    </submittedName>
</protein>
<evidence type="ECO:0000313" key="1">
    <source>
        <dbReference type="EMBL" id="MDQ0252792.1"/>
    </source>
</evidence>
<reference evidence="1 2" key="1">
    <citation type="submission" date="2023-07" db="EMBL/GenBank/DDBJ databases">
        <title>Genomic Encyclopedia of Type Strains, Phase IV (KMG-IV): sequencing the most valuable type-strain genomes for metagenomic binning, comparative biology and taxonomic classification.</title>
        <authorList>
            <person name="Goeker M."/>
        </authorList>
    </citation>
    <scope>NUCLEOTIDE SEQUENCE [LARGE SCALE GENOMIC DNA]</scope>
    <source>
        <strain evidence="1 2">DSM 9768</strain>
    </source>
</reference>
<organism evidence="1 2">
    <name type="scientific">Evansella vedderi</name>
    <dbReference type="NCBI Taxonomy" id="38282"/>
    <lineage>
        <taxon>Bacteria</taxon>
        <taxon>Bacillati</taxon>
        <taxon>Bacillota</taxon>
        <taxon>Bacilli</taxon>
        <taxon>Bacillales</taxon>
        <taxon>Bacillaceae</taxon>
        <taxon>Evansella</taxon>
    </lineage>
</organism>
<gene>
    <name evidence="1" type="ORF">J2S74_000164</name>
</gene>
<name>A0ABT9ZPZ6_9BACI</name>
<proteinExistence type="predicted"/>